<proteinExistence type="predicted"/>
<name>B6AEF8_CRYMR</name>
<dbReference type="EMBL" id="DS989730">
    <property type="protein sequence ID" value="EEA06575.1"/>
    <property type="molecule type" value="Genomic_DNA"/>
</dbReference>
<dbReference type="OMA" id="NMAPYIV"/>
<sequence>MEDEVLGSSSKVPPILCGRAGGYHILSVMLGIKYFIKDMYANGQMSINIKRLTPLLGGFCLNIALGMVYSMGNVSMYVASYMRWRNPNSPKVTLTDISWVYTLNVALLGIMLPFGGYINNKLGVRLSLYISCFLFTSSTFIASYVVSSYTGFLITFGCIIGIADGFAFNLPQYCAFKYWPNHMGLVSSFVISGLALSPVIFSPIQTRLVNPLNMMPNLIDGSSMYYNQDEILMRVPYMFTIMGYIIFLLCAIAILTLKEPDEDYEVSIKYNEVQESPIISSNLFRQDSNIVNKNSPFDNECKEENIKYTIRQIYENITTPTSTISTIPGSIDIPIIDDMKKDIFPILIIEDNKSSPIIQNLTNDLNDFSFSKELFIIKGLIYEEQFWVIFCLFFSFSQFVHFLASWWKVIGIVNIGISDDILATYGTLVTAGTNILGRLVYGYFLDKYKGKFCFKIISILCLIFMFILLLSIKIQNSYMYLITLGVLFFHIGAGFVMFPPITAMSFGVKYFSFIYGLIYIGRTFGVLFNSFLTSLLLSSIGVESCSLVIIGFTLLFSLLCLRICDNHSCQCVNLQDTLFLP</sequence>
<dbReference type="VEuPathDB" id="CryptoDB:CMU_012490"/>
<keyword evidence="5 6" id="KW-0472">Membrane</keyword>
<evidence type="ECO:0000256" key="6">
    <source>
        <dbReference type="SAM" id="Phobius"/>
    </source>
</evidence>
<evidence type="ECO:0000256" key="5">
    <source>
        <dbReference type="ARBA" id="ARBA00023136"/>
    </source>
</evidence>
<evidence type="ECO:0000313" key="8">
    <source>
        <dbReference type="Proteomes" id="UP000001460"/>
    </source>
</evidence>
<feature type="transmembrane region" description="Helical" evidence="6">
    <location>
        <begin position="56"/>
        <end position="79"/>
    </location>
</feature>
<feature type="transmembrane region" description="Helical" evidence="6">
    <location>
        <begin position="99"/>
        <end position="119"/>
    </location>
</feature>
<dbReference type="OrthoDB" id="410267at2759"/>
<keyword evidence="3 6" id="KW-0812">Transmembrane</keyword>
<dbReference type="GO" id="GO:0016020">
    <property type="term" value="C:membrane"/>
    <property type="evidence" value="ECO:0007669"/>
    <property type="project" value="UniProtKB-SubCell"/>
</dbReference>
<accession>B6AEF8</accession>
<feature type="transmembrane region" description="Helical" evidence="6">
    <location>
        <begin position="510"/>
        <end position="528"/>
    </location>
</feature>
<dbReference type="Gene3D" id="1.20.1250.20">
    <property type="entry name" value="MFS general substrate transporter like domains"/>
    <property type="match status" value="2"/>
</dbReference>
<dbReference type="PANTHER" id="PTHR43385:SF1">
    <property type="entry name" value="RIBOFLAVIN TRANSPORTER RIBJ"/>
    <property type="match status" value="1"/>
</dbReference>
<evidence type="ECO:0000256" key="1">
    <source>
        <dbReference type="ARBA" id="ARBA00004141"/>
    </source>
</evidence>
<feature type="transmembrane region" description="Helical" evidence="6">
    <location>
        <begin position="152"/>
        <end position="171"/>
    </location>
</feature>
<dbReference type="Pfam" id="PF07690">
    <property type="entry name" value="MFS_1"/>
    <property type="match status" value="1"/>
</dbReference>
<reference evidence="7" key="1">
    <citation type="submission" date="2008-06" db="EMBL/GenBank/DDBJ databases">
        <authorList>
            <person name="Lorenzi H."/>
            <person name="Inman J."/>
            <person name="Miller J."/>
            <person name="Schobel S."/>
            <person name="Amedeo P."/>
            <person name="Caler E.V."/>
            <person name="da Silva J."/>
        </authorList>
    </citation>
    <scope>NUCLEOTIDE SEQUENCE [LARGE SCALE GENOMIC DNA]</scope>
    <source>
        <strain evidence="7">RN66</strain>
    </source>
</reference>
<organism evidence="7 8">
    <name type="scientific">Cryptosporidium muris (strain RN66)</name>
    <dbReference type="NCBI Taxonomy" id="441375"/>
    <lineage>
        <taxon>Eukaryota</taxon>
        <taxon>Sar</taxon>
        <taxon>Alveolata</taxon>
        <taxon>Apicomplexa</taxon>
        <taxon>Conoidasida</taxon>
        <taxon>Coccidia</taxon>
        <taxon>Eucoccidiorida</taxon>
        <taxon>Eimeriorina</taxon>
        <taxon>Cryptosporidiidae</taxon>
        <taxon>Cryptosporidium</taxon>
    </lineage>
</organism>
<feature type="transmembrane region" description="Helical" evidence="6">
    <location>
        <begin position="126"/>
        <end position="146"/>
    </location>
</feature>
<feature type="transmembrane region" description="Helical" evidence="6">
    <location>
        <begin position="235"/>
        <end position="257"/>
    </location>
</feature>
<feature type="transmembrane region" description="Helical" evidence="6">
    <location>
        <begin position="183"/>
        <end position="204"/>
    </location>
</feature>
<dbReference type="InterPro" id="IPR052983">
    <property type="entry name" value="MFS_Riboflavin_Transporter"/>
</dbReference>
<feature type="transmembrane region" description="Helical" evidence="6">
    <location>
        <begin position="421"/>
        <end position="440"/>
    </location>
</feature>
<dbReference type="AlphaFoldDB" id="B6AEF8"/>
<protein>
    <submittedName>
        <fullName evidence="7">Major facilitator superfamily protein</fullName>
    </submittedName>
</protein>
<evidence type="ECO:0000256" key="4">
    <source>
        <dbReference type="ARBA" id="ARBA00022989"/>
    </source>
</evidence>
<dbReference type="InterPro" id="IPR011701">
    <property type="entry name" value="MFS"/>
</dbReference>
<evidence type="ECO:0000256" key="3">
    <source>
        <dbReference type="ARBA" id="ARBA00022692"/>
    </source>
</evidence>
<evidence type="ECO:0000313" key="7">
    <source>
        <dbReference type="EMBL" id="EEA06575.1"/>
    </source>
</evidence>
<keyword evidence="4 6" id="KW-1133">Transmembrane helix</keyword>
<keyword evidence="2" id="KW-0813">Transport</keyword>
<dbReference type="STRING" id="441375.B6AEF8"/>
<feature type="transmembrane region" description="Helical" evidence="6">
    <location>
        <begin position="478"/>
        <end position="498"/>
    </location>
</feature>
<dbReference type="GO" id="GO:0022857">
    <property type="term" value="F:transmembrane transporter activity"/>
    <property type="evidence" value="ECO:0007669"/>
    <property type="project" value="InterPro"/>
</dbReference>
<dbReference type="eggNOG" id="KOG2504">
    <property type="taxonomic scope" value="Eukaryota"/>
</dbReference>
<feature type="transmembrane region" description="Helical" evidence="6">
    <location>
        <begin position="540"/>
        <end position="561"/>
    </location>
</feature>
<feature type="transmembrane region" description="Helical" evidence="6">
    <location>
        <begin position="452"/>
        <end position="472"/>
    </location>
</feature>
<dbReference type="RefSeq" id="XP_002140924.1">
    <property type="nucleotide sequence ID" value="XM_002140888.1"/>
</dbReference>
<feature type="transmembrane region" description="Helical" evidence="6">
    <location>
        <begin position="20"/>
        <end position="36"/>
    </location>
</feature>
<dbReference type="PANTHER" id="PTHR43385">
    <property type="entry name" value="RIBOFLAVIN TRANSPORTER RIBJ"/>
    <property type="match status" value="1"/>
</dbReference>
<keyword evidence="8" id="KW-1185">Reference proteome</keyword>
<feature type="transmembrane region" description="Helical" evidence="6">
    <location>
        <begin position="386"/>
        <end position="409"/>
    </location>
</feature>
<dbReference type="SUPFAM" id="SSF103473">
    <property type="entry name" value="MFS general substrate transporter"/>
    <property type="match status" value="1"/>
</dbReference>
<evidence type="ECO:0000256" key="2">
    <source>
        <dbReference type="ARBA" id="ARBA00022448"/>
    </source>
</evidence>
<gene>
    <name evidence="7" type="ORF">CMU_012490</name>
</gene>
<dbReference type="GeneID" id="6996095"/>
<comment type="subcellular location">
    <subcellularLocation>
        <location evidence="1">Membrane</location>
        <topology evidence="1">Multi-pass membrane protein</topology>
    </subcellularLocation>
</comment>
<dbReference type="Proteomes" id="UP000001460">
    <property type="component" value="Unassembled WGS sequence"/>
</dbReference>
<dbReference type="InterPro" id="IPR036259">
    <property type="entry name" value="MFS_trans_sf"/>
</dbReference>